<evidence type="ECO:0000313" key="2">
    <source>
        <dbReference type="Proteomes" id="UP000184300"/>
    </source>
</evidence>
<dbReference type="InterPro" id="IPR018724">
    <property type="entry name" value="2OG-Fe_dioxygenase"/>
</dbReference>
<dbReference type="VEuPathDB" id="FungiDB:ASPGLDRAFT_1499262"/>
<protein>
    <recommendedName>
        <fullName evidence="3">2OG-Fe dioxygenase family protein</fullName>
    </recommendedName>
</protein>
<keyword evidence="2" id="KW-1185">Reference proteome</keyword>
<sequence>MTVFLGSDNMRPDSAVTFMHDNQETTGVMLDETNPALIRARVQHRGFLDTLVFMDHDFKHSVTSVYAVDEERVAVRDMLVVFTRKPKVWGGMCRGMRIRCVFMRGCRCGFLDGKAWTGVD</sequence>
<evidence type="ECO:0008006" key="3">
    <source>
        <dbReference type="Google" id="ProtNLM"/>
    </source>
</evidence>
<evidence type="ECO:0000313" key="1">
    <source>
        <dbReference type="EMBL" id="OJJ88405.1"/>
    </source>
</evidence>
<dbReference type="OrthoDB" id="5307791at2759"/>
<proteinExistence type="predicted"/>
<gene>
    <name evidence="1" type="ORF">ASPGLDRAFT_1499262</name>
</gene>
<dbReference type="GO" id="GO:0051213">
    <property type="term" value="F:dioxygenase activity"/>
    <property type="evidence" value="ECO:0007669"/>
    <property type="project" value="InterPro"/>
</dbReference>
<dbReference type="GeneID" id="34458347"/>
<accession>A0A1L9VWX9</accession>
<organism evidence="1 2">
    <name type="scientific">Aspergillus glaucus CBS 516.65</name>
    <dbReference type="NCBI Taxonomy" id="1160497"/>
    <lineage>
        <taxon>Eukaryota</taxon>
        <taxon>Fungi</taxon>
        <taxon>Dikarya</taxon>
        <taxon>Ascomycota</taxon>
        <taxon>Pezizomycotina</taxon>
        <taxon>Eurotiomycetes</taxon>
        <taxon>Eurotiomycetidae</taxon>
        <taxon>Eurotiales</taxon>
        <taxon>Aspergillaceae</taxon>
        <taxon>Aspergillus</taxon>
        <taxon>Aspergillus subgen. Aspergillus</taxon>
    </lineage>
</organism>
<dbReference type="Gene3D" id="2.60.120.620">
    <property type="entry name" value="q2cbj1_9rhob like domain"/>
    <property type="match status" value="1"/>
</dbReference>
<dbReference type="Pfam" id="PF10014">
    <property type="entry name" value="2OG-Fe_Oxy_2"/>
    <property type="match status" value="1"/>
</dbReference>
<dbReference type="Proteomes" id="UP000184300">
    <property type="component" value="Unassembled WGS sequence"/>
</dbReference>
<reference evidence="2" key="1">
    <citation type="journal article" date="2017" name="Genome Biol.">
        <title>Comparative genomics reveals high biological diversity and specific adaptations in the industrially and medically important fungal genus Aspergillus.</title>
        <authorList>
            <person name="de Vries R.P."/>
            <person name="Riley R."/>
            <person name="Wiebenga A."/>
            <person name="Aguilar-Osorio G."/>
            <person name="Amillis S."/>
            <person name="Uchima C.A."/>
            <person name="Anderluh G."/>
            <person name="Asadollahi M."/>
            <person name="Askin M."/>
            <person name="Barry K."/>
            <person name="Battaglia E."/>
            <person name="Bayram O."/>
            <person name="Benocci T."/>
            <person name="Braus-Stromeyer S.A."/>
            <person name="Caldana C."/>
            <person name="Canovas D."/>
            <person name="Cerqueira G.C."/>
            <person name="Chen F."/>
            <person name="Chen W."/>
            <person name="Choi C."/>
            <person name="Clum A."/>
            <person name="Dos Santos R.A."/>
            <person name="Damasio A.R."/>
            <person name="Diallinas G."/>
            <person name="Emri T."/>
            <person name="Fekete E."/>
            <person name="Flipphi M."/>
            <person name="Freyberg S."/>
            <person name="Gallo A."/>
            <person name="Gournas C."/>
            <person name="Habgood R."/>
            <person name="Hainaut M."/>
            <person name="Harispe M.L."/>
            <person name="Henrissat B."/>
            <person name="Hilden K.S."/>
            <person name="Hope R."/>
            <person name="Hossain A."/>
            <person name="Karabika E."/>
            <person name="Karaffa L."/>
            <person name="Karanyi Z."/>
            <person name="Krasevec N."/>
            <person name="Kuo A."/>
            <person name="Kusch H."/>
            <person name="LaButti K."/>
            <person name="Lagendijk E.L."/>
            <person name="Lapidus A."/>
            <person name="Levasseur A."/>
            <person name="Lindquist E."/>
            <person name="Lipzen A."/>
            <person name="Logrieco A.F."/>
            <person name="MacCabe A."/>
            <person name="Maekelae M.R."/>
            <person name="Malavazi I."/>
            <person name="Melin P."/>
            <person name="Meyer V."/>
            <person name="Mielnichuk N."/>
            <person name="Miskei M."/>
            <person name="Molnar A.P."/>
            <person name="Mule G."/>
            <person name="Ngan C.Y."/>
            <person name="Orejas M."/>
            <person name="Orosz E."/>
            <person name="Ouedraogo J.P."/>
            <person name="Overkamp K.M."/>
            <person name="Park H.-S."/>
            <person name="Perrone G."/>
            <person name="Piumi F."/>
            <person name="Punt P.J."/>
            <person name="Ram A.F."/>
            <person name="Ramon A."/>
            <person name="Rauscher S."/>
            <person name="Record E."/>
            <person name="Riano-Pachon D.M."/>
            <person name="Robert V."/>
            <person name="Roehrig J."/>
            <person name="Ruller R."/>
            <person name="Salamov A."/>
            <person name="Salih N.S."/>
            <person name="Samson R.A."/>
            <person name="Sandor E."/>
            <person name="Sanguinetti M."/>
            <person name="Schuetze T."/>
            <person name="Sepcic K."/>
            <person name="Shelest E."/>
            <person name="Sherlock G."/>
            <person name="Sophianopoulou V."/>
            <person name="Squina F.M."/>
            <person name="Sun H."/>
            <person name="Susca A."/>
            <person name="Todd R.B."/>
            <person name="Tsang A."/>
            <person name="Unkles S.E."/>
            <person name="van de Wiele N."/>
            <person name="van Rossen-Uffink D."/>
            <person name="Oliveira J.V."/>
            <person name="Vesth T.C."/>
            <person name="Visser J."/>
            <person name="Yu J.-H."/>
            <person name="Zhou M."/>
            <person name="Andersen M.R."/>
            <person name="Archer D.B."/>
            <person name="Baker S.E."/>
            <person name="Benoit I."/>
            <person name="Brakhage A.A."/>
            <person name="Braus G.H."/>
            <person name="Fischer R."/>
            <person name="Frisvad J.C."/>
            <person name="Goldman G.H."/>
            <person name="Houbraken J."/>
            <person name="Oakley B."/>
            <person name="Pocsi I."/>
            <person name="Scazzocchio C."/>
            <person name="Seiboth B."/>
            <person name="vanKuyk P.A."/>
            <person name="Wortman J."/>
            <person name="Dyer P.S."/>
            <person name="Grigoriev I.V."/>
        </authorList>
    </citation>
    <scope>NUCLEOTIDE SEQUENCE [LARGE SCALE GENOMIC DNA]</scope>
    <source>
        <strain evidence="2">CBS 516.65</strain>
    </source>
</reference>
<dbReference type="AlphaFoldDB" id="A0A1L9VWX9"/>
<dbReference type="STRING" id="1160497.A0A1L9VWX9"/>
<name>A0A1L9VWX9_ASPGL</name>
<dbReference type="RefSeq" id="XP_022405081.1">
    <property type="nucleotide sequence ID" value="XM_022542086.1"/>
</dbReference>
<dbReference type="EMBL" id="KV878889">
    <property type="protein sequence ID" value="OJJ88405.1"/>
    <property type="molecule type" value="Genomic_DNA"/>
</dbReference>